<protein>
    <submittedName>
        <fullName evidence="4">Putative transposable element</fullName>
    </submittedName>
</protein>
<dbReference type="EMBL" id="LGUB01000449">
    <property type="protein sequence ID" value="KRH93182.1"/>
    <property type="molecule type" value="Genomic_DNA"/>
</dbReference>
<gene>
    <name evidence="4" type="ORF">M153_13540001545</name>
</gene>
<accession>A0A0R0M0P1</accession>
<evidence type="ECO:0000256" key="1">
    <source>
        <dbReference type="ARBA" id="ARBA00022750"/>
    </source>
</evidence>
<dbReference type="Proteomes" id="UP000051530">
    <property type="component" value="Unassembled WGS sequence"/>
</dbReference>
<proteinExistence type="predicted"/>
<comment type="caution">
    <text evidence="4">The sequence shown here is derived from an EMBL/GenBank/DDBJ whole genome shotgun (WGS) entry which is preliminary data.</text>
</comment>
<evidence type="ECO:0000256" key="2">
    <source>
        <dbReference type="ARBA" id="ARBA00022801"/>
    </source>
</evidence>
<dbReference type="VEuPathDB" id="MicrosporidiaDB:M153_13540001545"/>
<organism evidence="4 5">
    <name type="scientific">Pseudoloma neurophilia</name>
    <dbReference type="NCBI Taxonomy" id="146866"/>
    <lineage>
        <taxon>Eukaryota</taxon>
        <taxon>Fungi</taxon>
        <taxon>Fungi incertae sedis</taxon>
        <taxon>Microsporidia</taxon>
        <taxon>Pseudoloma</taxon>
    </lineage>
</organism>
<dbReference type="SUPFAM" id="SSF50630">
    <property type="entry name" value="Acid proteases"/>
    <property type="match status" value="1"/>
</dbReference>
<keyword evidence="5" id="KW-1185">Reference proteome</keyword>
<dbReference type="InterPro" id="IPR001995">
    <property type="entry name" value="Peptidase_A2_cat"/>
</dbReference>
<dbReference type="CDD" id="cd00303">
    <property type="entry name" value="retropepsin_like"/>
    <property type="match status" value="1"/>
</dbReference>
<evidence type="ECO:0000259" key="3">
    <source>
        <dbReference type="PROSITE" id="PS50175"/>
    </source>
</evidence>
<dbReference type="GO" id="GO:0006508">
    <property type="term" value="P:proteolysis"/>
    <property type="evidence" value="ECO:0007669"/>
    <property type="project" value="InterPro"/>
</dbReference>
<reference evidence="4 5" key="1">
    <citation type="submission" date="2015-07" db="EMBL/GenBank/DDBJ databases">
        <title>The genome of Pseudoloma neurophilia, a relevant intracellular parasite of the zebrafish.</title>
        <authorList>
            <person name="Ndikumana S."/>
            <person name="Pelin A."/>
            <person name="Sanders J."/>
            <person name="Corradi N."/>
        </authorList>
    </citation>
    <scope>NUCLEOTIDE SEQUENCE [LARGE SCALE GENOMIC DNA]</scope>
    <source>
        <strain evidence="4 5">MK1</strain>
    </source>
</reference>
<dbReference type="InterPro" id="IPR001969">
    <property type="entry name" value="Aspartic_peptidase_AS"/>
</dbReference>
<dbReference type="GO" id="GO:0004190">
    <property type="term" value="F:aspartic-type endopeptidase activity"/>
    <property type="evidence" value="ECO:0007669"/>
    <property type="project" value="UniProtKB-KW"/>
</dbReference>
<sequence length="367" mass="42654">MNPIINKKLFRVTTDNSPSSLYERHLSSLAIKPGHCNLISKTVKDTISITKSESPLKFKFKIEGTETEVEITLQSIENLDQHKLDMWTKAFRNAATKCHWTEETQLRVLDALISEPVRTYLEGKRTIDNKLDHLIHYQYPIFDAQKYQCKLKNLKQENYRTFDEFYSEIKTNAEMLANCKNLKPEKTEEIIIDTFMTGLSEKTLLKMQELNKSTVSEIMEIIRGSENIILANRATITVKDPIINENKSESGEYKSKWCKYHKRNTHDSSECVKLKKKQDERVANDRSTRTANEKITDTRKNMSIITQNYDNHPNIVGYIGNDPVQILLDTGADDNYISSALLDHLNLNSKPSEPKEIFFWKLRFRHN</sequence>
<dbReference type="PROSITE" id="PS50175">
    <property type="entry name" value="ASP_PROT_RETROV"/>
    <property type="match status" value="1"/>
</dbReference>
<keyword evidence="1" id="KW-0064">Aspartyl protease</keyword>
<evidence type="ECO:0000313" key="5">
    <source>
        <dbReference type="Proteomes" id="UP000051530"/>
    </source>
</evidence>
<feature type="domain" description="Peptidase A2" evidence="3">
    <location>
        <begin position="324"/>
        <end position="338"/>
    </location>
</feature>
<keyword evidence="2" id="KW-0378">Hydrolase</keyword>
<evidence type="ECO:0000313" key="4">
    <source>
        <dbReference type="EMBL" id="KRH93182.1"/>
    </source>
</evidence>
<dbReference type="AlphaFoldDB" id="A0A0R0M0P1"/>
<name>A0A0R0M0P1_9MICR</name>
<dbReference type="InterPro" id="IPR021109">
    <property type="entry name" value="Peptidase_aspartic_dom_sf"/>
</dbReference>
<dbReference type="PROSITE" id="PS00141">
    <property type="entry name" value="ASP_PROTEASE"/>
    <property type="match status" value="1"/>
</dbReference>
<keyword evidence="1" id="KW-0645">Protease</keyword>
<dbReference type="Gene3D" id="2.40.70.10">
    <property type="entry name" value="Acid Proteases"/>
    <property type="match status" value="1"/>
</dbReference>